<reference evidence="12" key="1">
    <citation type="journal article" date="2019" name="Int. J. Syst. Evol. Microbiol.">
        <title>The Global Catalogue of Microorganisms (GCM) 10K type strain sequencing project: providing services to taxonomists for standard genome sequencing and annotation.</title>
        <authorList>
            <consortium name="The Broad Institute Genomics Platform"/>
            <consortium name="The Broad Institute Genome Sequencing Center for Infectious Disease"/>
            <person name="Wu L."/>
            <person name="Ma J."/>
        </authorList>
    </citation>
    <scope>NUCLEOTIDE SEQUENCE [LARGE SCALE GENOMIC DNA]</scope>
    <source>
        <strain evidence="12">CGMCC 1.12286</strain>
    </source>
</reference>
<evidence type="ECO:0000256" key="7">
    <source>
        <dbReference type="ARBA" id="ARBA00023065"/>
    </source>
</evidence>
<evidence type="ECO:0000256" key="8">
    <source>
        <dbReference type="ARBA" id="ARBA00023136"/>
    </source>
</evidence>
<dbReference type="RefSeq" id="WP_377940992.1">
    <property type="nucleotide sequence ID" value="NZ_JBHUCX010000008.1"/>
</dbReference>
<feature type="transmembrane region" description="Helical" evidence="9">
    <location>
        <begin position="6"/>
        <end position="23"/>
    </location>
</feature>
<comment type="similarity">
    <text evidence="2">Belongs to the monovalent cation:proton antiporter 2 (CPA2) transporter (TC 2.A.37) family.</text>
</comment>
<accession>A0ABW4JEJ4</accession>
<feature type="transmembrane region" description="Helical" evidence="9">
    <location>
        <begin position="157"/>
        <end position="177"/>
    </location>
</feature>
<keyword evidence="4" id="KW-0050">Antiport</keyword>
<keyword evidence="5 9" id="KW-0812">Transmembrane</keyword>
<dbReference type="InterPro" id="IPR006037">
    <property type="entry name" value="RCK_C"/>
</dbReference>
<evidence type="ECO:0000256" key="3">
    <source>
        <dbReference type="ARBA" id="ARBA00022448"/>
    </source>
</evidence>
<feature type="transmembrane region" description="Helical" evidence="9">
    <location>
        <begin position="366"/>
        <end position="386"/>
    </location>
</feature>
<dbReference type="InterPro" id="IPR006153">
    <property type="entry name" value="Cation/H_exchanger_TM"/>
</dbReference>
<dbReference type="PANTHER" id="PTHR43562:SF1">
    <property type="entry name" value="NA(+)_H(+) ANTIPORTER YJBQ-RELATED"/>
    <property type="match status" value="1"/>
</dbReference>
<evidence type="ECO:0000256" key="4">
    <source>
        <dbReference type="ARBA" id="ARBA00022449"/>
    </source>
</evidence>
<evidence type="ECO:0000259" key="10">
    <source>
        <dbReference type="PROSITE" id="PS51202"/>
    </source>
</evidence>
<feature type="transmembrane region" description="Helical" evidence="9">
    <location>
        <begin position="123"/>
        <end position="142"/>
    </location>
</feature>
<dbReference type="InterPro" id="IPR036721">
    <property type="entry name" value="RCK_C_sf"/>
</dbReference>
<dbReference type="Gene3D" id="3.30.70.1450">
    <property type="entry name" value="Regulator of K+ conductance, C-terminal domain"/>
    <property type="match status" value="1"/>
</dbReference>
<evidence type="ECO:0000256" key="2">
    <source>
        <dbReference type="ARBA" id="ARBA00005551"/>
    </source>
</evidence>
<keyword evidence="6 9" id="KW-1133">Transmembrane helix</keyword>
<evidence type="ECO:0000256" key="6">
    <source>
        <dbReference type="ARBA" id="ARBA00022989"/>
    </source>
</evidence>
<sequence>MTQTYVPLLVVALIALLSPWMSVRVFRGLLPAIVIEIVLGFAIGPHGLHFVSSTPNVAFLADFAFSYLMFLSGLELDFDLLFERSMKSAWPGWLRGLTFFLITIAISLGVSLVMLYLHLIQNVVVMTLMLSTTSVGIVTPALKEKGWLNADFGQETLVYALFADMLTLLLFSTYIAVHASNNAFSFLLVMVLVACFVFCYRGLKVLRRYRFLRIVENATSELGIRATFALILVFLVLSSSLGVETIVGAFLAGAIISLLDNRHSVLSHKLNSIGYGFLLPIFFVNVGMKFNFGRLGTGWVFIVSLAVFLLTMYANKLVPSLLLYRKFPMRQRAAGGFLLSARLSLVIAAAQISIQSHALSEGMANGLILLAVISSFISPSIFSRLIKGYTVPVQADQKAPAIVIDRNTLPPGWSFAQIEVTKREVSARRMRSLALPNDVLFISILRGEERIAPRGHTRLEQFDKIQVMGHPTALDAVRKLVGPN</sequence>
<evidence type="ECO:0000313" key="11">
    <source>
        <dbReference type="EMBL" id="MFD1673555.1"/>
    </source>
</evidence>
<feature type="domain" description="RCK C-terminal" evidence="10">
    <location>
        <begin position="404"/>
        <end position="483"/>
    </location>
</feature>
<feature type="transmembrane region" description="Helical" evidence="9">
    <location>
        <begin position="336"/>
        <end position="354"/>
    </location>
</feature>
<feature type="transmembrane region" description="Helical" evidence="9">
    <location>
        <begin position="30"/>
        <end position="51"/>
    </location>
</feature>
<keyword evidence="7" id="KW-0406">Ion transport</keyword>
<comment type="subcellular location">
    <subcellularLocation>
        <location evidence="1">Membrane</location>
        <topology evidence="1">Multi-pass membrane protein</topology>
    </subcellularLocation>
</comment>
<dbReference type="Gene3D" id="1.20.1530.20">
    <property type="match status" value="1"/>
</dbReference>
<proteinExistence type="inferred from homology"/>
<feature type="transmembrane region" description="Helical" evidence="9">
    <location>
        <begin position="298"/>
        <end position="315"/>
    </location>
</feature>
<organism evidence="11 12">
    <name type="scientific">Alicyclobacillus fodiniaquatilis</name>
    <dbReference type="NCBI Taxonomy" id="1661150"/>
    <lineage>
        <taxon>Bacteria</taxon>
        <taxon>Bacillati</taxon>
        <taxon>Bacillota</taxon>
        <taxon>Bacilli</taxon>
        <taxon>Bacillales</taxon>
        <taxon>Alicyclobacillaceae</taxon>
        <taxon>Alicyclobacillus</taxon>
    </lineage>
</organism>
<feature type="transmembrane region" description="Helical" evidence="9">
    <location>
        <begin position="273"/>
        <end position="292"/>
    </location>
</feature>
<dbReference type="Pfam" id="PF00999">
    <property type="entry name" value="Na_H_Exchanger"/>
    <property type="match status" value="1"/>
</dbReference>
<comment type="caution">
    <text evidence="11">The sequence shown here is derived from an EMBL/GenBank/DDBJ whole genome shotgun (WGS) entry which is preliminary data.</text>
</comment>
<evidence type="ECO:0000256" key="9">
    <source>
        <dbReference type="SAM" id="Phobius"/>
    </source>
</evidence>
<feature type="transmembrane region" description="Helical" evidence="9">
    <location>
        <begin position="57"/>
        <end position="76"/>
    </location>
</feature>
<dbReference type="EMBL" id="JBHUCX010000008">
    <property type="protein sequence ID" value="MFD1673555.1"/>
    <property type="molecule type" value="Genomic_DNA"/>
</dbReference>
<dbReference type="Proteomes" id="UP001597079">
    <property type="component" value="Unassembled WGS sequence"/>
</dbReference>
<dbReference type="PROSITE" id="PS51202">
    <property type="entry name" value="RCK_C"/>
    <property type="match status" value="1"/>
</dbReference>
<keyword evidence="8 9" id="KW-0472">Membrane</keyword>
<feature type="transmembrane region" description="Helical" evidence="9">
    <location>
        <begin position="97"/>
        <end position="117"/>
    </location>
</feature>
<keyword evidence="3" id="KW-0813">Transport</keyword>
<evidence type="ECO:0000256" key="1">
    <source>
        <dbReference type="ARBA" id="ARBA00004141"/>
    </source>
</evidence>
<dbReference type="InterPro" id="IPR038770">
    <property type="entry name" value="Na+/solute_symporter_sf"/>
</dbReference>
<name>A0ABW4JEJ4_9BACL</name>
<feature type="transmembrane region" description="Helical" evidence="9">
    <location>
        <begin position="183"/>
        <end position="201"/>
    </location>
</feature>
<dbReference type="PANTHER" id="PTHR43562">
    <property type="entry name" value="NAPA-TYPE SODIUM/HYDROGEN ANTIPORTER"/>
    <property type="match status" value="1"/>
</dbReference>
<keyword evidence="12" id="KW-1185">Reference proteome</keyword>
<evidence type="ECO:0000256" key="5">
    <source>
        <dbReference type="ARBA" id="ARBA00022692"/>
    </source>
</evidence>
<dbReference type="Pfam" id="PF02080">
    <property type="entry name" value="TrkA_C"/>
    <property type="match status" value="1"/>
</dbReference>
<protein>
    <submittedName>
        <fullName evidence="11">Cation:proton antiporter</fullName>
    </submittedName>
</protein>
<evidence type="ECO:0000313" key="12">
    <source>
        <dbReference type="Proteomes" id="UP001597079"/>
    </source>
</evidence>
<dbReference type="SUPFAM" id="SSF116726">
    <property type="entry name" value="TrkA C-terminal domain-like"/>
    <property type="match status" value="1"/>
</dbReference>
<gene>
    <name evidence="11" type="ORF">ACFSB2_02370</name>
</gene>